<evidence type="ECO:0008006" key="3">
    <source>
        <dbReference type="Google" id="ProtNLM"/>
    </source>
</evidence>
<proteinExistence type="predicted"/>
<evidence type="ECO:0000313" key="2">
    <source>
        <dbReference type="Proteomes" id="UP000537718"/>
    </source>
</evidence>
<evidence type="ECO:0000313" key="1">
    <source>
        <dbReference type="EMBL" id="MBB5622570.1"/>
    </source>
</evidence>
<accession>A0A7W9DLW3</accession>
<sequence length="72" mass="8356">MGSEILSINNQPIEAIRQEVRQYIVSDGDIQTKKLKILNDLFYFYYYLSHAEQPLYTIKIKTPDGATANLPY</sequence>
<dbReference type="EMBL" id="JACHCF010000009">
    <property type="protein sequence ID" value="MBB5622570.1"/>
    <property type="molecule type" value="Genomic_DNA"/>
</dbReference>
<dbReference type="Proteomes" id="UP000537718">
    <property type="component" value="Unassembled WGS sequence"/>
</dbReference>
<protein>
    <recommendedName>
        <fullName evidence="3">PDZ domain-containing protein</fullName>
    </recommendedName>
</protein>
<comment type="caution">
    <text evidence="1">The sequence shown here is derived from an EMBL/GenBank/DDBJ whole genome shotgun (WGS) entry which is preliminary data.</text>
</comment>
<reference evidence="1 2" key="1">
    <citation type="submission" date="2020-08" db="EMBL/GenBank/DDBJ databases">
        <title>Genomic Encyclopedia of Type Strains, Phase IV (KMG-V): Genome sequencing to study the core and pangenomes of soil and plant-associated prokaryotes.</title>
        <authorList>
            <person name="Whitman W."/>
        </authorList>
    </citation>
    <scope>NUCLEOTIDE SEQUENCE [LARGE SCALE GENOMIC DNA]</scope>
    <source>
        <strain evidence="1 2">MP7CTX6</strain>
    </source>
</reference>
<dbReference type="RefSeq" id="WP_183868478.1">
    <property type="nucleotide sequence ID" value="NZ_JACHCF010000009.1"/>
</dbReference>
<name>A0A7W9DLW3_9SPHI</name>
<dbReference type="AlphaFoldDB" id="A0A7W9DLW3"/>
<organism evidence="1 2">
    <name type="scientific">Pedobacter cryoconitis</name>
    <dbReference type="NCBI Taxonomy" id="188932"/>
    <lineage>
        <taxon>Bacteria</taxon>
        <taxon>Pseudomonadati</taxon>
        <taxon>Bacteroidota</taxon>
        <taxon>Sphingobacteriia</taxon>
        <taxon>Sphingobacteriales</taxon>
        <taxon>Sphingobacteriaceae</taxon>
        <taxon>Pedobacter</taxon>
    </lineage>
</organism>
<gene>
    <name evidence="1" type="ORF">HDE69_003648</name>
</gene>